<reference evidence="6 7" key="1">
    <citation type="submission" date="2018-09" db="EMBL/GenBank/DDBJ databases">
        <title>A high-quality reference genome of wild soybean provides a powerful tool to mine soybean genomes.</title>
        <authorList>
            <person name="Xie M."/>
            <person name="Chung C.Y.L."/>
            <person name="Li M.-W."/>
            <person name="Wong F.-L."/>
            <person name="Chan T.-F."/>
            <person name="Lam H.-M."/>
        </authorList>
    </citation>
    <scope>NUCLEOTIDE SEQUENCE [LARGE SCALE GENOMIC DNA]</scope>
    <source>
        <strain evidence="7">cv. W05</strain>
        <tissue evidence="6">Hypocotyl of etiolated seedlings</tissue>
    </source>
</reference>
<organism evidence="6 7">
    <name type="scientific">Glycine soja</name>
    <name type="common">Wild soybean</name>
    <dbReference type="NCBI Taxonomy" id="3848"/>
    <lineage>
        <taxon>Eukaryota</taxon>
        <taxon>Viridiplantae</taxon>
        <taxon>Streptophyta</taxon>
        <taxon>Embryophyta</taxon>
        <taxon>Tracheophyta</taxon>
        <taxon>Spermatophyta</taxon>
        <taxon>Magnoliopsida</taxon>
        <taxon>eudicotyledons</taxon>
        <taxon>Gunneridae</taxon>
        <taxon>Pentapetalae</taxon>
        <taxon>rosids</taxon>
        <taxon>fabids</taxon>
        <taxon>Fabales</taxon>
        <taxon>Fabaceae</taxon>
        <taxon>Papilionoideae</taxon>
        <taxon>50 kb inversion clade</taxon>
        <taxon>NPAAA clade</taxon>
        <taxon>indigoferoid/millettioid clade</taxon>
        <taxon>Phaseoleae</taxon>
        <taxon>Glycine</taxon>
        <taxon>Glycine subgen. Soja</taxon>
    </lineage>
</organism>
<dbReference type="InterPro" id="IPR014729">
    <property type="entry name" value="Rossmann-like_a/b/a_fold"/>
</dbReference>
<evidence type="ECO:0000256" key="3">
    <source>
        <dbReference type="ARBA" id="ARBA00022729"/>
    </source>
</evidence>
<dbReference type="EMBL" id="QZWG01000001">
    <property type="protein sequence ID" value="RZC29619.1"/>
    <property type="molecule type" value="Genomic_DNA"/>
</dbReference>
<dbReference type="InterPro" id="IPR032675">
    <property type="entry name" value="LRR_dom_sf"/>
</dbReference>
<name>A0A445M2A1_GLYSO</name>
<evidence type="ECO:0000313" key="6">
    <source>
        <dbReference type="EMBL" id="RZC29619.1"/>
    </source>
</evidence>
<gene>
    <name evidence="6" type="ORF">D0Y65_001271</name>
</gene>
<evidence type="ECO:0000256" key="4">
    <source>
        <dbReference type="ARBA" id="ARBA00022737"/>
    </source>
</evidence>
<keyword evidence="4" id="KW-0677">Repeat</keyword>
<dbReference type="Gene3D" id="3.80.10.10">
    <property type="entry name" value="Ribonuclease Inhibitor"/>
    <property type="match status" value="1"/>
</dbReference>
<keyword evidence="2" id="KW-0433">Leucine-rich repeat</keyword>
<keyword evidence="5 6" id="KW-0675">Receptor</keyword>
<dbReference type="PANTHER" id="PTHR48053">
    <property type="entry name" value="LEUCINE RICH REPEAT FAMILY PROTEIN, EXPRESSED"/>
    <property type="match status" value="1"/>
</dbReference>
<dbReference type="AlphaFoldDB" id="A0A445M2A1"/>
<evidence type="ECO:0000313" key="7">
    <source>
        <dbReference type="Proteomes" id="UP000289340"/>
    </source>
</evidence>
<protein>
    <submittedName>
        <fullName evidence="6">Putative leucine-rich repeat receptor-like protein kinase</fullName>
    </submittedName>
</protein>
<comment type="subcellular location">
    <subcellularLocation>
        <location evidence="1">Membrane</location>
        <topology evidence="1">Single-pass type I membrane protein</topology>
    </subcellularLocation>
</comment>
<comment type="caution">
    <text evidence="6">The sequence shown here is derived from an EMBL/GenBank/DDBJ whole genome shotgun (WGS) entry which is preliminary data.</text>
</comment>
<keyword evidence="7" id="KW-1185">Reference proteome</keyword>
<dbReference type="Pfam" id="PF00560">
    <property type="entry name" value="LRR_1"/>
    <property type="match status" value="1"/>
</dbReference>
<dbReference type="FunFam" id="3.80.10.10:FF:000383">
    <property type="entry name" value="Leucine-rich repeat receptor protein kinase EMS1"/>
    <property type="match status" value="1"/>
</dbReference>
<keyword evidence="3" id="KW-0732">Signal</keyword>
<evidence type="ECO:0000256" key="2">
    <source>
        <dbReference type="ARBA" id="ARBA00022614"/>
    </source>
</evidence>
<dbReference type="InterPro" id="IPR051716">
    <property type="entry name" value="Plant_RL_S/T_kinase"/>
</dbReference>
<proteinExistence type="predicted"/>
<dbReference type="PANTHER" id="PTHR48053:SF71">
    <property type="entry name" value="LEUCINE RICH REPEAT FAMILY PROTEIN, EXPRESSED"/>
    <property type="match status" value="1"/>
</dbReference>
<dbReference type="SUPFAM" id="SSF52402">
    <property type="entry name" value="Adenine nucleotide alpha hydrolases-like"/>
    <property type="match status" value="1"/>
</dbReference>
<dbReference type="Gene3D" id="3.30.590.10">
    <property type="entry name" value="Glutamine synthetase/guanido kinase, catalytic domain"/>
    <property type="match status" value="1"/>
</dbReference>
<keyword evidence="6" id="KW-0808">Transferase</keyword>
<evidence type="ECO:0000256" key="5">
    <source>
        <dbReference type="ARBA" id="ARBA00023170"/>
    </source>
</evidence>
<sequence>MKKVEAFFVVLLWVGIVLFLFGGSRAAACGGVVEGLMILITLYFRRLTGLDIKGELSEDIGLLSELEMLDLSNNKGLTGSLPHSIGNLTKLSNLFLVDCGFTGPIPDEIRSLKELVFLSLNSNSFSGGISAFIGNLPKLNWLDIADNQLEGTIPISSGSKPGLDMLLSTKHFQAEIVRINSALSNLTMDAFYFYPDEYEHYEEPIESSKSSNAGFIIRAAIGDGSSLLVLLLLTGGCALWLKKKVEKAIQQNYLFVDEPLPTNKRYDAAKIFNHPDIVAEETWYGIEQEYTLLQKDVNWPLGWPLGGFPRPQRQTMLTLFNNGFSVEALMEVLKSGMYLEKIGLDNLEESLLLQADMMDLKARIHGPAQAYVMEARLDKGRGSLVLEVLVEVVQGDARNVLCDAVERHRASVLVLGSHGYGAIKRTKLRIMILMIIWILLLGM</sequence>
<dbReference type="GO" id="GO:0016301">
    <property type="term" value="F:kinase activity"/>
    <property type="evidence" value="ECO:0007669"/>
    <property type="project" value="UniProtKB-KW"/>
</dbReference>
<dbReference type="Gene3D" id="3.40.50.620">
    <property type="entry name" value="HUPs"/>
    <property type="match status" value="1"/>
</dbReference>
<accession>A0A445M2A1</accession>
<dbReference type="GO" id="GO:0016020">
    <property type="term" value="C:membrane"/>
    <property type="evidence" value="ECO:0007669"/>
    <property type="project" value="UniProtKB-SubCell"/>
</dbReference>
<evidence type="ECO:0000256" key="1">
    <source>
        <dbReference type="ARBA" id="ARBA00004479"/>
    </source>
</evidence>
<keyword evidence="6" id="KW-0418">Kinase</keyword>
<dbReference type="Proteomes" id="UP000289340">
    <property type="component" value="Chromosome 1"/>
</dbReference>
<dbReference type="InterPro" id="IPR001611">
    <property type="entry name" value="Leu-rich_rpt"/>
</dbReference>
<dbReference type="SUPFAM" id="SSF52058">
    <property type="entry name" value="L domain-like"/>
    <property type="match status" value="1"/>
</dbReference>